<gene>
    <name evidence="3" type="ORF">N7541_010822</name>
</gene>
<feature type="domain" description="FCP1 homology" evidence="2">
    <location>
        <begin position="260"/>
        <end position="461"/>
    </location>
</feature>
<feature type="compositionally biased region" description="Basic and acidic residues" evidence="1">
    <location>
        <begin position="715"/>
        <end position="725"/>
    </location>
</feature>
<keyword evidence="4" id="KW-1185">Reference proteome</keyword>
<feature type="region of interest" description="Disordered" evidence="1">
    <location>
        <begin position="27"/>
        <end position="104"/>
    </location>
</feature>
<dbReference type="InterPro" id="IPR050365">
    <property type="entry name" value="TIM50"/>
</dbReference>
<dbReference type="SMART" id="SM00577">
    <property type="entry name" value="CPDc"/>
    <property type="match status" value="1"/>
</dbReference>
<feature type="compositionally biased region" description="Low complexity" evidence="1">
    <location>
        <begin position="582"/>
        <end position="599"/>
    </location>
</feature>
<feature type="compositionally biased region" description="Basic residues" evidence="1">
    <location>
        <begin position="567"/>
        <end position="576"/>
    </location>
</feature>
<dbReference type="Gene3D" id="3.40.50.1000">
    <property type="entry name" value="HAD superfamily/HAD-like"/>
    <property type="match status" value="1"/>
</dbReference>
<feature type="compositionally biased region" description="Low complexity" evidence="1">
    <location>
        <begin position="526"/>
        <end position="535"/>
    </location>
</feature>
<dbReference type="InterPro" id="IPR036412">
    <property type="entry name" value="HAD-like_sf"/>
</dbReference>
<feature type="compositionally biased region" description="Basic and acidic residues" evidence="1">
    <location>
        <begin position="642"/>
        <end position="657"/>
    </location>
</feature>
<feature type="compositionally biased region" description="Polar residues" evidence="1">
    <location>
        <begin position="94"/>
        <end position="104"/>
    </location>
</feature>
<evidence type="ECO:0000259" key="2">
    <source>
        <dbReference type="PROSITE" id="PS50969"/>
    </source>
</evidence>
<reference evidence="3" key="1">
    <citation type="submission" date="2022-12" db="EMBL/GenBank/DDBJ databases">
        <authorList>
            <person name="Petersen C."/>
        </authorList>
    </citation>
    <scope>NUCLEOTIDE SEQUENCE</scope>
    <source>
        <strain evidence="3">IBT 35675</strain>
    </source>
</reference>
<feature type="region of interest" description="Disordered" evidence="1">
    <location>
        <begin position="384"/>
        <end position="406"/>
    </location>
</feature>
<feature type="compositionally biased region" description="Low complexity" evidence="1">
    <location>
        <begin position="30"/>
        <end position="42"/>
    </location>
</feature>
<dbReference type="EMBL" id="JAPZBR010000008">
    <property type="protein sequence ID" value="KAJ5341698.1"/>
    <property type="molecule type" value="Genomic_DNA"/>
</dbReference>
<reference evidence="3" key="2">
    <citation type="journal article" date="2023" name="IMA Fungus">
        <title>Comparative genomic study of the Penicillium genus elucidates a diverse pangenome and 15 lateral gene transfer events.</title>
        <authorList>
            <person name="Petersen C."/>
            <person name="Sorensen T."/>
            <person name="Nielsen M.R."/>
            <person name="Sondergaard T.E."/>
            <person name="Sorensen J.L."/>
            <person name="Fitzpatrick D.A."/>
            <person name="Frisvad J.C."/>
            <person name="Nielsen K.L."/>
        </authorList>
    </citation>
    <scope>NUCLEOTIDE SEQUENCE</scope>
    <source>
        <strain evidence="3">IBT 35675</strain>
    </source>
</reference>
<dbReference type="PROSITE" id="PS50969">
    <property type="entry name" value="FCP1"/>
    <property type="match status" value="1"/>
</dbReference>
<dbReference type="PANTHER" id="PTHR12210">
    <property type="entry name" value="DULLARD PROTEIN PHOSPHATASE"/>
    <property type="match status" value="1"/>
</dbReference>
<dbReference type="AlphaFoldDB" id="A0A9W9QPH6"/>
<dbReference type="InterPro" id="IPR023214">
    <property type="entry name" value="HAD_sf"/>
</dbReference>
<dbReference type="Pfam" id="PF03031">
    <property type="entry name" value="NIF"/>
    <property type="match status" value="1"/>
</dbReference>
<dbReference type="InterPro" id="IPR004274">
    <property type="entry name" value="FCP1_dom"/>
</dbReference>
<organism evidence="3 4">
    <name type="scientific">Penicillium brevicompactum</name>
    <dbReference type="NCBI Taxonomy" id="5074"/>
    <lineage>
        <taxon>Eukaryota</taxon>
        <taxon>Fungi</taxon>
        <taxon>Dikarya</taxon>
        <taxon>Ascomycota</taxon>
        <taxon>Pezizomycotina</taxon>
        <taxon>Eurotiomycetes</taxon>
        <taxon>Eurotiomycetidae</taxon>
        <taxon>Eurotiales</taxon>
        <taxon>Aspergillaceae</taxon>
        <taxon>Penicillium</taxon>
    </lineage>
</organism>
<dbReference type="Proteomes" id="UP001148299">
    <property type="component" value="Unassembled WGS sequence"/>
</dbReference>
<comment type="caution">
    <text evidence="3">The sequence shown here is derived from an EMBL/GenBank/DDBJ whole genome shotgun (WGS) entry which is preliminary data.</text>
</comment>
<feature type="compositionally biased region" description="Polar residues" evidence="1">
    <location>
        <begin position="728"/>
        <end position="737"/>
    </location>
</feature>
<feature type="region of interest" description="Disordered" evidence="1">
    <location>
        <begin position="521"/>
        <end position="752"/>
    </location>
</feature>
<dbReference type="SUPFAM" id="SSF56784">
    <property type="entry name" value="HAD-like"/>
    <property type="match status" value="1"/>
</dbReference>
<name>A0A9W9QPH6_PENBR</name>
<accession>A0A9W9QPH6</accession>
<evidence type="ECO:0000256" key="1">
    <source>
        <dbReference type="SAM" id="MobiDB-lite"/>
    </source>
</evidence>
<feature type="region of interest" description="Disordered" evidence="1">
    <location>
        <begin position="214"/>
        <end position="238"/>
    </location>
</feature>
<sequence>MIPCFLHCDSISDTAKKKAPRSIFHTLGRSSPLSFSPSRPQSVKLPRTKKKSQRAPGAAKVGQHPNTQSAGPPYHAVKMDAPAQNKWGGRASPYNPTQSKASSIRRTVEYDPVTGGPRQSQLDNFASPVQQNPFAPPAWPQQQWTQPTMQPYAQPIPSIEGQYGGFNGQVPMMDPSFFQPPPGMPWQGFDGGQPPPFPFNTPFLSHPNMRAMSTTAAQSQGPASMPGPARRTRSATPQVKVPAPTLQYLNQSSLKPEEVPSKRPLLVILDLNGTLIFRKLRKFPPKFSRRAGLDHFLAALIQNYKVMVWSSSQPPTVNAVCEQLFPGVMHDALVARWGRDKFGLTARQYNNRIQVYKELHKPWADPVIQAAFPGNEYLLGPAATAEPSTAEKRASRSRQEQAAKLPAGHRWDQTNTILIDDSKLKALSEPFNILEIPEFNDDPTIDESKLLAKVLHYLDICSRHDDVSKVLRTWTESAEKNGCSILDLGLGFDETSIDTEEGGISLFPEQLNQRNTVTATPVHPVQNQPQGQAPGPGQGKKKGKKAKSNPPPPLTEEEKAARQAAKKERKKAKKSAAKAEKAAAAATKAAAAESRAQAETNPALTELGILVNGELDSPNGSNDQTWAPAPTGSKKRSKKQKARDAANARAEQDREDQLGTGNSEPEPAPRYNLRTNRAPIENGCDDDYVPEAAVAETEAREEMQGLESQLRSRAQSRDMDAEVERSPSPVSVASENSLLDRLEEGLGIKQKR</sequence>
<proteinExistence type="predicted"/>
<evidence type="ECO:0000313" key="4">
    <source>
        <dbReference type="Proteomes" id="UP001148299"/>
    </source>
</evidence>
<feature type="compositionally biased region" description="Basic and acidic residues" evidence="1">
    <location>
        <begin position="389"/>
        <end position="401"/>
    </location>
</feature>
<evidence type="ECO:0000313" key="3">
    <source>
        <dbReference type="EMBL" id="KAJ5341698.1"/>
    </source>
</evidence>
<protein>
    <recommendedName>
        <fullName evidence="2">FCP1 homology domain-containing protein</fullName>
    </recommendedName>
</protein>